<feature type="domain" description="DUF7645" evidence="12">
    <location>
        <begin position="898"/>
        <end position="955"/>
    </location>
</feature>
<dbReference type="InterPro" id="IPR044210">
    <property type="entry name" value="Tfc3-like"/>
</dbReference>
<evidence type="ECO:0000259" key="8">
    <source>
        <dbReference type="Pfam" id="PF04182"/>
    </source>
</evidence>
<dbReference type="Pfam" id="PF24658">
    <property type="entry name" value="DUF7647"/>
    <property type="match status" value="1"/>
</dbReference>
<evidence type="ECO:0000259" key="11">
    <source>
        <dbReference type="Pfam" id="PF24538"/>
    </source>
</evidence>
<feature type="domain" description="General transcription factor 3C polypeptide 1 winged-helix" evidence="9">
    <location>
        <begin position="1"/>
        <end position="101"/>
    </location>
</feature>
<dbReference type="InterPro" id="IPR056064">
    <property type="entry name" value="DUF7647"/>
</dbReference>
<dbReference type="Pfam" id="PF23704">
    <property type="entry name" value="WHD_GTF3C1_N"/>
    <property type="match status" value="1"/>
</dbReference>
<dbReference type="InterPro" id="IPR056428">
    <property type="entry name" value="WH_GTF3C1"/>
</dbReference>
<keyword evidence="4" id="KW-0804">Transcription</keyword>
<feature type="domain" description="DUF7599" evidence="11">
    <location>
        <begin position="227"/>
        <end position="308"/>
    </location>
</feature>
<dbReference type="InterPro" id="IPR035625">
    <property type="entry name" value="Tfc3-like_eWH"/>
</dbReference>
<feature type="region of interest" description="Disordered" evidence="7">
    <location>
        <begin position="1232"/>
        <end position="1267"/>
    </location>
</feature>
<proteinExistence type="predicted"/>
<keyword evidence="3" id="KW-0238">DNA-binding</keyword>
<dbReference type="GO" id="GO:0000127">
    <property type="term" value="C:transcription factor TFIIIC complex"/>
    <property type="evidence" value="ECO:0007669"/>
    <property type="project" value="InterPro"/>
</dbReference>
<evidence type="ECO:0000259" key="12">
    <source>
        <dbReference type="Pfam" id="PF24655"/>
    </source>
</evidence>
<evidence type="ECO:0000256" key="3">
    <source>
        <dbReference type="ARBA" id="ARBA00023125"/>
    </source>
</evidence>
<evidence type="ECO:0008006" key="17">
    <source>
        <dbReference type="Google" id="ProtNLM"/>
    </source>
</evidence>
<evidence type="ECO:0000256" key="7">
    <source>
        <dbReference type="SAM" id="MobiDB-lite"/>
    </source>
</evidence>
<evidence type="ECO:0000259" key="14">
    <source>
        <dbReference type="Pfam" id="PF24658"/>
    </source>
</evidence>
<dbReference type="GO" id="GO:0005634">
    <property type="term" value="C:nucleus"/>
    <property type="evidence" value="ECO:0007669"/>
    <property type="project" value="UniProtKB-SubCell"/>
</dbReference>
<evidence type="ECO:0000259" key="10">
    <source>
        <dbReference type="Pfam" id="PF24101"/>
    </source>
</evidence>
<feature type="domain" description="B-block binding subunit of TFIIIC" evidence="8">
    <location>
        <begin position="114"/>
        <end position="193"/>
    </location>
</feature>
<evidence type="ECO:0000313" key="16">
    <source>
        <dbReference type="Proteomes" id="UP001229421"/>
    </source>
</evidence>
<evidence type="ECO:0000259" key="9">
    <source>
        <dbReference type="Pfam" id="PF23704"/>
    </source>
</evidence>
<comment type="caution">
    <text evidence="15">The sequence shown here is derived from an EMBL/GenBank/DDBJ whole genome shotgun (WGS) entry which is preliminary data.</text>
</comment>
<dbReference type="InterPro" id="IPR056020">
    <property type="entry name" value="DUF7599"/>
</dbReference>
<dbReference type="PANTHER" id="PTHR15180:SF1">
    <property type="entry name" value="GENERAL TRANSCRIPTION FACTOR 3C POLYPEPTIDE 1"/>
    <property type="match status" value="1"/>
</dbReference>
<name>A0AAD8NQA9_TARER</name>
<organism evidence="15 16">
    <name type="scientific">Tagetes erecta</name>
    <name type="common">African marigold</name>
    <dbReference type="NCBI Taxonomy" id="13708"/>
    <lineage>
        <taxon>Eukaryota</taxon>
        <taxon>Viridiplantae</taxon>
        <taxon>Streptophyta</taxon>
        <taxon>Embryophyta</taxon>
        <taxon>Tracheophyta</taxon>
        <taxon>Spermatophyta</taxon>
        <taxon>Magnoliopsida</taxon>
        <taxon>eudicotyledons</taxon>
        <taxon>Gunneridae</taxon>
        <taxon>Pentapetalae</taxon>
        <taxon>asterids</taxon>
        <taxon>campanulids</taxon>
        <taxon>Asterales</taxon>
        <taxon>Asteraceae</taxon>
        <taxon>Asteroideae</taxon>
        <taxon>Heliantheae alliance</taxon>
        <taxon>Tageteae</taxon>
        <taxon>Tagetes</taxon>
    </lineage>
</organism>
<dbReference type="CDD" id="cd16169">
    <property type="entry name" value="Tau138_eWH"/>
    <property type="match status" value="1"/>
</dbReference>
<dbReference type="GO" id="GO:0042791">
    <property type="term" value="P:5S class rRNA transcription by RNA polymerase III"/>
    <property type="evidence" value="ECO:0007669"/>
    <property type="project" value="TreeGrafter"/>
</dbReference>
<dbReference type="Pfam" id="PF24101">
    <property type="entry name" value="WHD_GTF3C1"/>
    <property type="match status" value="1"/>
</dbReference>
<evidence type="ECO:0000256" key="6">
    <source>
        <dbReference type="SAM" id="Coils"/>
    </source>
</evidence>
<dbReference type="InterPro" id="IPR056063">
    <property type="entry name" value="DUF7646"/>
</dbReference>
<dbReference type="Pfam" id="PF24657">
    <property type="entry name" value="DUF7646"/>
    <property type="match status" value="1"/>
</dbReference>
<dbReference type="GO" id="GO:0003677">
    <property type="term" value="F:DNA binding"/>
    <property type="evidence" value="ECO:0007669"/>
    <property type="project" value="UniProtKB-KW"/>
</dbReference>
<dbReference type="GO" id="GO:0006384">
    <property type="term" value="P:transcription initiation at RNA polymerase III promoter"/>
    <property type="evidence" value="ECO:0007669"/>
    <property type="project" value="InterPro"/>
</dbReference>
<evidence type="ECO:0000259" key="13">
    <source>
        <dbReference type="Pfam" id="PF24657"/>
    </source>
</evidence>
<protein>
    <recommendedName>
        <fullName evidence="17">B-block binding subunit of TFIIIC domain-containing protein</fullName>
    </recommendedName>
</protein>
<evidence type="ECO:0000256" key="4">
    <source>
        <dbReference type="ARBA" id="ARBA00023163"/>
    </source>
</evidence>
<feature type="compositionally biased region" description="Basic residues" evidence="7">
    <location>
        <begin position="1256"/>
        <end position="1267"/>
    </location>
</feature>
<dbReference type="InterPro" id="IPR036388">
    <property type="entry name" value="WH-like_DNA-bd_sf"/>
</dbReference>
<dbReference type="PANTHER" id="PTHR15180">
    <property type="entry name" value="GENERAL TRANSCRIPTION FACTOR 3C POLYPEPTIDE 1"/>
    <property type="match status" value="1"/>
</dbReference>
<feature type="compositionally biased region" description="Polar residues" evidence="7">
    <location>
        <begin position="492"/>
        <end position="512"/>
    </location>
</feature>
<comment type="subcellular location">
    <subcellularLocation>
        <location evidence="1">Nucleus</location>
    </subcellularLocation>
</comment>
<accession>A0AAD8NQA9</accession>
<dbReference type="Pfam" id="PF24655">
    <property type="entry name" value="DUF7645"/>
    <property type="match status" value="1"/>
</dbReference>
<keyword evidence="6" id="KW-0175">Coiled coil</keyword>
<feature type="region of interest" description="Disordered" evidence="7">
    <location>
        <begin position="492"/>
        <end position="518"/>
    </location>
</feature>
<dbReference type="Proteomes" id="UP001229421">
    <property type="component" value="Unassembled WGS sequence"/>
</dbReference>
<evidence type="ECO:0000313" key="15">
    <source>
        <dbReference type="EMBL" id="KAK1417499.1"/>
    </source>
</evidence>
<feature type="domain" description="DUF7647" evidence="14">
    <location>
        <begin position="722"/>
        <end position="897"/>
    </location>
</feature>
<gene>
    <name evidence="15" type="ORF">QVD17_26628</name>
</gene>
<feature type="region of interest" description="Disordered" evidence="7">
    <location>
        <begin position="977"/>
        <end position="997"/>
    </location>
</feature>
<dbReference type="EMBL" id="JAUHHV010000007">
    <property type="protein sequence ID" value="KAK1417499.1"/>
    <property type="molecule type" value="Genomic_DNA"/>
</dbReference>
<dbReference type="InterPro" id="IPR056062">
    <property type="entry name" value="DUF7645"/>
</dbReference>
<evidence type="ECO:0000256" key="5">
    <source>
        <dbReference type="ARBA" id="ARBA00023242"/>
    </source>
</evidence>
<dbReference type="InterPro" id="IPR056467">
    <property type="entry name" value="eWH_GTF3C1"/>
</dbReference>
<dbReference type="Gene3D" id="1.10.10.10">
    <property type="entry name" value="Winged helix-like DNA-binding domain superfamily/Winged helix DNA-binding domain"/>
    <property type="match status" value="1"/>
</dbReference>
<dbReference type="InterPro" id="IPR036390">
    <property type="entry name" value="WH_DNA-bd_sf"/>
</dbReference>
<feature type="coiled-coil region" evidence="6">
    <location>
        <begin position="554"/>
        <end position="587"/>
    </location>
</feature>
<feature type="compositionally biased region" description="Basic residues" evidence="7">
    <location>
        <begin position="977"/>
        <end position="986"/>
    </location>
</feature>
<feature type="compositionally biased region" description="Polar residues" evidence="7">
    <location>
        <begin position="1236"/>
        <end position="1245"/>
    </location>
</feature>
<evidence type="ECO:0000256" key="1">
    <source>
        <dbReference type="ARBA" id="ARBA00004123"/>
    </source>
</evidence>
<dbReference type="InterPro" id="IPR007309">
    <property type="entry name" value="TFIIIC_Bblock-bd"/>
</dbReference>
<sequence length="1819" mass="205248">MDPIVYGALEEICSQGVNGLKLRVLWSKIDSHISSNGLQLCNDVKKALWSNLLNIPSIRFECNGVVYDAGNPNIQSVDDSEAMDLNIVASQHLFDSFVGIYDIKASAAGVPDRQRLVLDRLAFARTDGITQNELAKEIGIPNNNFYYILKNLETRGLIVRQSTIIRKKEAGNEEYKNGSIVNTNMLHLYRYSKHLGHFQRLEITKEDSGETEDASGDGVFEERVNNFVPAFRDICDRLAKADGKVLVVSDIKKDLGYRNKQGHRAWRNILHKLKDAGVVEEFFATVNNKKVSCLRLLKSFSPESFMPKSHGGGDDDLDTEPQLQPVKRGQITEQLLELPIEQQIYDMIDAEGSKGLTMNEVYKRLGINNKRYYSRILDMVDKFQMDLDSESLKRGVVYRVWTRGNYNAGVSNTSPGKSKHTMAETAPTHAQAGQLMLTHTIQGTNDQAFNVDAEFSEEPSIDPISSVNDTLLDSHDMQSEANDTVSNTELQDVTVKPSSNPVSLEISSSGSPATRRRRSYKTYPCIGLNSVNSLREQRILEKLQEEKVLIKPELHRLLESIENLEKKQNTTMDRKTLERSLNKIQKDGHCKCISFAVPSVTNIGRKRTVDVILHPSVYEAEDLSDRVHDRLRLFEKQIRTQSFFKHKLSKCNKAIPILNDVERINTSLRIDGQSEAFEARKNNGFILAKMVRAKLLHVFLWGYLTRLPGWDEAIKDGYEQKNPHSSCKLFEIDIAIKAMPLELFLQVGGSTLQLEGLVDKCRNGLCLSDLPVHEYRRLMDTRATGRLSYLIDILRRLKLLRLIGGDIPVGPHTTLKHSLEFKPYIEEPVGMVLPYTGVNSFDLRPHIRHDFTLVSKMSVDEYWNTLEYCYAASDPKAALHAFPGSTVHEVFRLRSWASARVMTVHQRAELLKLLKNEDPYKKIPYKKCEKIAENLNLTLEQVLRVFYDIRQKSKLKLAASAKEHEFLALTNASCSSKRRKSSKRKSPASEENLLDEESGKLKQARCANAATIEQDSLKRLINEIDEADMLINETDGGRDIVDGGLVLNQDESGHSYSTINDCALSKLQSSRQKRFTWTDKKDRLLVIEFVKHRVALGAKFHRVVWASLPSLPGPPDTCRRRMAILNKNKQFRKALMRLCNMLSERYAIHLDASKNKSPGDNCRVVIKDRDLIEHANDFNSEEKWDDFDNKDIQMVLDEVLKYKQVAKLEATKGAHYISKCGQSDVGGEQLALDENNFGSSSTPTSESKKDGAKRQASTRRSRSGRSKRYSMFMDKANDFGSHAYKSLAVSNAIELFKLIFLSTAKAPDVPSFLAETLRRYSEHDLFTAFNYLRDKNFMVKGNDISHFVLSQQFLHNISSSPFPVNTGKRVVQMSRWLHERENDLLDTGVGLSADLQCGDVLQLCVLMCAGEISMSPCLPHEGIGEIEDLKKRKCDGNEIFSVEITKKPKLLDTEIFTRKEKGFPGIQLSVSRSLISSGDEIKLSGSTLESNSSGHMEGVSKSIGASESTWEAMTCYARHLVSSVQGLSPNLFKTVYTAIQKSGDQGLSMEGISHIIDVQGEKMPEVIVEVLETFGHALKVNAFDSVHVVDSLYRSKYMLTSRASHQNDLHLKEPESVSNEGEPLKLQQENHEDKHTSLMEETSTGLAEVHASTKEVQHRVTILNQPEEVLQPMSEAQKNGEFETLMSPRKGAHEEKCEFRMDDASGSYKPILPWVNGDGTINKIVYKGLTRRVLGIVMQSPGILEESILRQMNVLNPQSCRKLLELMMLDNHIIVRKMYQSVSSEPPAILHCLLGRSSKKPKLICREHLFANPRSIDCL</sequence>
<reference evidence="15" key="1">
    <citation type="journal article" date="2023" name="bioRxiv">
        <title>Improved chromosome-level genome assembly for marigold (Tagetes erecta).</title>
        <authorList>
            <person name="Jiang F."/>
            <person name="Yuan L."/>
            <person name="Wang S."/>
            <person name="Wang H."/>
            <person name="Xu D."/>
            <person name="Wang A."/>
            <person name="Fan W."/>
        </authorList>
    </citation>
    <scope>NUCLEOTIDE SEQUENCE</scope>
    <source>
        <strain evidence="15">WSJ</strain>
        <tissue evidence="15">Leaf</tissue>
    </source>
</reference>
<dbReference type="Pfam" id="PF04182">
    <property type="entry name" value="B-block_TFIIIC"/>
    <property type="match status" value="1"/>
</dbReference>
<keyword evidence="5" id="KW-0539">Nucleus</keyword>
<feature type="domain" description="DUF7646" evidence="13">
    <location>
        <begin position="327"/>
        <end position="408"/>
    </location>
</feature>
<keyword evidence="16" id="KW-1185">Reference proteome</keyword>
<feature type="domain" description="GTF3C1 extended winged-helix" evidence="10">
    <location>
        <begin position="531"/>
        <end position="639"/>
    </location>
</feature>
<dbReference type="SUPFAM" id="SSF46785">
    <property type="entry name" value="Winged helix' DNA-binding domain"/>
    <property type="match status" value="1"/>
</dbReference>
<evidence type="ECO:0000256" key="2">
    <source>
        <dbReference type="ARBA" id="ARBA00022553"/>
    </source>
</evidence>
<dbReference type="Pfam" id="PF24538">
    <property type="entry name" value="DUF7599"/>
    <property type="match status" value="1"/>
</dbReference>
<keyword evidence="2" id="KW-0597">Phosphoprotein</keyword>